<dbReference type="EMBL" id="MH591114">
    <property type="protein sequence ID" value="AYJ22326.1"/>
    <property type="molecule type" value="Genomic_DNA"/>
</dbReference>
<evidence type="ECO:0000313" key="2">
    <source>
        <dbReference type="EMBL" id="AYJ22326.1"/>
    </source>
</evidence>
<geneLocation type="chloroplast" evidence="2"/>
<dbReference type="AlphaFoldDB" id="A0A3B8D8U9"/>
<accession>A0A3B8D8U9</accession>
<keyword evidence="2" id="KW-0150">Chloroplast</keyword>
<evidence type="ECO:0000256" key="1">
    <source>
        <dbReference type="SAM" id="Phobius"/>
    </source>
</evidence>
<protein>
    <recommendedName>
        <fullName evidence="3">Transmembrane protein</fullName>
    </recommendedName>
</protein>
<reference evidence="2" key="2">
    <citation type="journal article" date="2019" name="Mol. Phylogenet. Evol.">
        <title>Reassessment of the classification of bryopsidales (chlorophyta) based on chloroplast phylogenomic analyses.</title>
        <authorList>
            <person name="Cremen M.C."/>
            <person name="Leliaert F."/>
            <person name="West J."/>
            <person name="Lam D.W."/>
            <person name="Shimada S."/>
            <person name="Lopez-Bautista J.M."/>
            <person name="Verbruggen H."/>
        </authorList>
    </citation>
    <scope>NUCLEOTIDE SEQUENCE</scope>
</reference>
<reference evidence="2" key="1">
    <citation type="submission" date="2018-07" db="EMBL/GenBank/DDBJ databases">
        <authorList>
            <person name="Cremen M.C."/>
            <person name="Leliaert F."/>
            <person name="West J."/>
            <person name="Lam D.W."/>
            <person name="Shimada S."/>
            <person name="Lopez-Bautista J.M."/>
            <person name="Verbruggen H."/>
        </authorList>
    </citation>
    <scope>NUCLEOTIDE SEQUENCE</scope>
</reference>
<keyword evidence="2" id="KW-0934">Plastid</keyword>
<keyword evidence="1" id="KW-1133">Transmembrane helix</keyword>
<organism evidence="2">
    <name type="scientific">Avrainvillea sp. HV04061</name>
    <dbReference type="NCBI Taxonomy" id="2364086"/>
    <lineage>
        <taxon>Eukaryota</taxon>
        <taxon>Viridiplantae</taxon>
        <taxon>Chlorophyta</taxon>
        <taxon>core chlorophytes</taxon>
        <taxon>Ulvophyceae</taxon>
        <taxon>TCBD clade</taxon>
        <taxon>Bryopsidales</taxon>
        <taxon>Halimedineae</taxon>
        <taxon>Dichotomosiphonaceae</taxon>
        <taxon>Avrainvillea</taxon>
    </lineage>
</organism>
<feature type="transmembrane region" description="Helical" evidence="1">
    <location>
        <begin position="276"/>
        <end position="292"/>
    </location>
</feature>
<proteinExistence type="predicted"/>
<evidence type="ECO:0008006" key="3">
    <source>
        <dbReference type="Google" id="ProtNLM"/>
    </source>
</evidence>
<keyword evidence="1" id="KW-0472">Membrane</keyword>
<sequence>MKIQNTGCITAQNKFCGFEQSKIQLVSTHEYLNALLAYQNSGTIIYSVLTIVSSIIVILAKIYHRVTNQLDLNVGDNIYNYQKMRYYELMEKINKRLKKEAEENSKYLVDEYNLLFIDQSRLMNLNKNNQDCDLFLPAIFTKKNKSKNLIKKSKKSNNSIKNLKNIGSFEDINKIILKNNNGFKKVDIQDKIVSKPKTNKARAIGSLSAGHSLMINDLSADSRTESTTNQSPICDDSAANTFYFQTLSPYESKMYSQYFDQNSNSFFAPVIYECNIYLSLILLLLLTIVIIFKRIQNRDQRKNSNKINEYDLLFQDQQNALQQYSYLKNNYLVKIIYILFIE</sequence>
<feature type="transmembrane region" description="Helical" evidence="1">
    <location>
        <begin position="44"/>
        <end position="63"/>
    </location>
</feature>
<keyword evidence="1" id="KW-0812">Transmembrane</keyword>
<name>A0A3B8D8U9_9CHLO</name>
<gene>
    <name evidence="2" type="primary">orf342</name>
</gene>